<evidence type="ECO:0000256" key="2">
    <source>
        <dbReference type="SAM" id="Phobius"/>
    </source>
</evidence>
<feature type="region of interest" description="Disordered" evidence="1">
    <location>
        <begin position="34"/>
        <end position="60"/>
    </location>
</feature>
<keyword evidence="4" id="KW-1185">Reference proteome</keyword>
<dbReference type="SUPFAM" id="SSF58113">
    <property type="entry name" value="Apolipoprotein A-I"/>
    <property type="match status" value="1"/>
</dbReference>
<dbReference type="RefSeq" id="WP_013569500.1">
    <property type="nucleotide sequence ID" value="NC_014963.1"/>
</dbReference>
<dbReference type="Gene3D" id="1.20.120.20">
    <property type="entry name" value="Apolipoprotein"/>
    <property type="match status" value="1"/>
</dbReference>
<evidence type="ECO:0000313" key="3">
    <source>
        <dbReference type="EMBL" id="ADV83769.1"/>
    </source>
</evidence>
<dbReference type="Proteomes" id="UP000006844">
    <property type="component" value="Chromosome"/>
</dbReference>
<evidence type="ECO:0000256" key="1">
    <source>
        <dbReference type="SAM" id="MobiDB-lite"/>
    </source>
</evidence>
<keyword evidence="2" id="KW-0812">Transmembrane</keyword>
<accession>E8V582</accession>
<reference evidence="3 4" key="1">
    <citation type="journal article" date="2012" name="Stand. Genomic Sci.">
        <title>Complete genome sequence of Terriglobus saanensis type strain SP1PR4(T), an Acidobacteria from tundra soil.</title>
        <authorList>
            <person name="Rawat S.R."/>
            <person name="Mannisto M.K."/>
            <person name="Starovoytov V."/>
            <person name="Goodwin L."/>
            <person name="Nolan M."/>
            <person name="Hauser L."/>
            <person name="Land M."/>
            <person name="Davenport K.W."/>
            <person name="Woyke T."/>
            <person name="Haggblom M.M."/>
        </authorList>
    </citation>
    <scope>NUCLEOTIDE SEQUENCE</scope>
    <source>
        <strain evidence="4">ATCC BAA-1853 / DSM 23119 / SP1PR4</strain>
    </source>
</reference>
<gene>
    <name evidence="3" type="ordered locus">AciPR4_3009</name>
</gene>
<proteinExistence type="predicted"/>
<dbReference type="AlphaFoldDB" id="E8V582"/>
<evidence type="ECO:0000313" key="4">
    <source>
        <dbReference type="Proteomes" id="UP000006844"/>
    </source>
</evidence>
<name>E8V582_TERSS</name>
<dbReference type="InterPro" id="IPR024623">
    <property type="entry name" value="YtxH"/>
</dbReference>
<sequence>MADNESNVSGLGWFLAGLGIGALAGVLYAPKSGKETREDLAASARDAREKANQYVDQGKEQVGQYAEKGREYYEKGRTQWSEYVDKGKDYLQEQQGKVAAAVDAGKQAFGKATENTGDQISEAGQQIQNS</sequence>
<dbReference type="STRING" id="401053.AciPR4_3009"/>
<dbReference type="InterPro" id="IPR052928">
    <property type="entry name" value="Desiccation-related_membrane"/>
</dbReference>
<protein>
    <recommendedName>
        <fullName evidence="5">Late embryogenesis abundant protein</fullName>
    </recommendedName>
</protein>
<dbReference type="OrthoDB" id="121022at2"/>
<feature type="compositionally biased region" description="Basic and acidic residues" evidence="1">
    <location>
        <begin position="34"/>
        <end position="51"/>
    </location>
</feature>
<feature type="region of interest" description="Disordered" evidence="1">
    <location>
        <begin position="110"/>
        <end position="130"/>
    </location>
</feature>
<dbReference type="Pfam" id="PF12732">
    <property type="entry name" value="YtxH"/>
    <property type="match status" value="1"/>
</dbReference>
<dbReference type="KEGG" id="tsa:AciPR4_3009"/>
<dbReference type="EMBL" id="CP002467">
    <property type="protein sequence ID" value="ADV83769.1"/>
    <property type="molecule type" value="Genomic_DNA"/>
</dbReference>
<keyword evidence="2" id="KW-0472">Membrane</keyword>
<organism evidence="3 4">
    <name type="scientific">Terriglobus saanensis (strain ATCC BAA-1853 / DSM 23119 / SP1PR4)</name>
    <dbReference type="NCBI Taxonomy" id="401053"/>
    <lineage>
        <taxon>Bacteria</taxon>
        <taxon>Pseudomonadati</taxon>
        <taxon>Acidobacteriota</taxon>
        <taxon>Terriglobia</taxon>
        <taxon>Terriglobales</taxon>
        <taxon>Acidobacteriaceae</taxon>
        <taxon>Terriglobus</taxon>
    </lineage>
</organism>
<feature type="compositionally biased region" description="Polar residues" evidence="1">
    <location>
        <begin position="113"/>
        <end position="130"/>
    </location>
</feature>
<dbReference type="PANTHER" id="PTHR35792">
    <property type="entry name" value="GENERAL STRESS PROTEIN"/>
    <property type="match status" value="1"/>
</dbReference>
<dbReference type="HOGENOM" id="CLU_105320_4_4_0"/>
<feature type="transmembrane region" description="Helical" evidence="2">
    <location>
        <begin position="12"/>
        <end position="29"/>
    </location>
</feature>
<evidence type="ECO:0008006" key="5">
    <source>
        <dbReference type="Google" id="ProtNLM"/>
    </source>
</evidence>
<keyword evidence="2" id="KW-1133">Transmembrane helix</keyword>
<dbReference type="PANTHER" id="PTHR35792:SF2">
    <property type="entry name" value="GENERAL STRESS PROTEIN"/>
    <property type="match status" value="1"/>
</dbReference>
<dbReference type="eggNOG" id="COG4980">
    <property type="taxonomic scope" value="Bacteria"/>
</dbReference>